<evidence type="ECO:0000256" key="1">
    <source>
        <dbReference type="ARBA" id="ARBA00004651"/>
    </source>
</evidence>
<dbReference type="InterPro" id="IPR050250">
    <property type="entry name" value="Macrolide_Exporter_MacB"/>
</dbReference>
<comment type="caution">
    <text evidence="10">The sequence shown here is derived from an EMBL/GenBank/DDBJ whole genome shotgun (WGS) entry which is preliminary data.</text>
</comment>
<evidence type="ECO:0000256" key="4">
    <source>
        <dbReference type="ARBA" id="ARBA00022989"/>
    </source>
</evidence>
<feature type="transmembrane region" description="Helical" evidence="7">
    <location>
        <begin position="335"/>
        <end position="359"/>
    </location>
</feature>
<feature type="domain" description="MacB-like periplasmic core" evidence="9">
    <location>
        <begin position="75"/>
        <end position="301"/>
    </location>
</feature>
<evidence type="ECO:0000259" key="8">
    <source>
        <dbReference type="Pfam" id="PF02687"/>
    </source>
</evidence>
<feature type="transmembrane region" description="Helical" evidence="7">
    <location>
        <begin position="76"/>
        <end position="95"/>
    </location>
</feature>
<keyword evidence="5 7" id="KW-0472">Membrane</keyword>
<organism evidence="10 11">
    <name type="scientific">Candidatus Acidiferrum panamense</name>
    <dbReference type="NCBI Taxonomy" id="2741543"/>
    <lineage>
        <taxon>Bacteria</taxon>
        <taxon>Pseudomonadati</taxon>
        <taxon>Acidobacteriota</taxon>
        <taxon>Terriglobia</taxon>
        <taxon>Candidatus Acidiferrales</taxon>
        <taxon>Candidatus Acidiferrum</taxon>
    </lineage>
</organism>
<dbReference type="GO" id="GO:0005886">
    <property type="term" value="C:plasma membrane"/>
    <property type="evidence" value="ECO:0007669"/>
    <property type="project" value="UniProtKB-SubCell"/>
</dbReference>
<gene>
    <name evidence="10" type="ORF">HRJ53_13360</name>
</gene>
<feature type="transmembrane region" description="Helical" evidence="7">
    <location>
        <begin position="390"/>
        <end position="409"/>
    </location>
</feature>
<accession>A0A7V8SX70</accession>
<evidence type="ECO:0000313" key="11">
    <source>
        <dbReference type="Proteomes" id="UP000567293"/>
    </source>
</evidence>
<dbReference type="PANTHER" id="PTHR30572">
    <property type="entry name" value="MEMBRANE COMPONENT OF TRANSPORTER-RELATED"/>
    <property type="match status" value="1"/>
</dbReference>
<protein>
    <submittedName>
        <fullName evidence="10">ABC transporter permease</fullName>
    </submittedName>
</protein>
<keyword evidence="4 7" id="KW-1133">Transmembrane helix</keyword>
<name>A0A7V8SX70_9BACT</name>
<sequence length="458" mass="48769">GNTSLLLSLAPQTAVEGLDARLDPFVLLLTTVMTLGAGLLFGLVPAWQSSRVDPYHALKGAGRTISGSRHGLQSGLVVAEAALALVLLIGAGLLVRSFARLQTVDPGFDPRGVVTAAYTLPPSTKVERQAIVARAVLNQLHGTRGVTAASIGRPIPFSNELEGAAFRIEGRTLPVGEPTPQGDRSWVTPDYIQTLGINLERGRFFTDLDRASTEPVAVIDGKLARQYWPNEDPLGKRIQPMSGEGWYTIVGIVNHVLPSDLASDTGRGVYYVSLYQRPMPMGTILAKTSGDLPTAVAAIREAVHAADPSLPVYDVKPMSTLLADSLAPRRFAIRILGFFATAALLLAALGVYGVLTYAVMQRTREIGIRIALGAEKTAVLRLVIGRALRLAGAGVALGIAAAILAGRFLESQLFEVRSFDPLTTCAMACAVMMAALLASWLPTRQAMRADPAVTLRYE</sequence>
<dbReference type="InterPro" id="IPR025857">
    <property type="entry name" value="MacB_PCD"/>
</dbReference>
<comment type="similarity">
    <text evidence="6">Belongs to the ABC-4 integral membrane protein family.</text>
</comment>
<evidence type="ECO:0000256" key="3">
    <source>
        <dbReference type="ARBA" id="ARBA00022692"/>
    </source>
</evidence>
<dbReference type="Proteomes" id="UP000567293">
    <property type="component" value="Unassembled WGS sequence"/>
</dbReference>
<feature type="transmembrane region" description="Helical" evidence="7">
    <location>
        <begin position="421"/>
        <end position="441"/>
    </location>
</feature>
<keyword evidence="11" id="KW-1185">Reference proteome</keyword>
<dbReference type="GO" id="GO:0022857">
    <property type="term" value="F:transmembrane transporter activity"/>
    <property type="evidence" value="ECO:0007669"/>
    <property type="project" value="TreeGrafter"/>
</dbReference>
<feature type="non-terminal residue" evidence="10">
    <location>
        <position position="1"/>
    </location>
</feature>
<feature type="transmembrane region" description="Helical" evidence="7">
    <location>
        <begin position="25"/>
        <end position="47"/>
    </location>
</feature>
<evidence type="ECO:0000256" key="6">
    <source>
        <dbReference type="ARBA" id="ARBA00038076"/>
    </source>
</evidence>
<dbReference type="Pfam" id="PF12704">
    <property type="entry name" value="MacB_PCD"/>
    <property type="match status" value="1"/>
</dbReference>
<dbReference type="PANTHER" id="PTHR30572:SF4">
    <property type="entry name" value="ABC TRANSPORTER PERMEASE YTRF"/>
    <property type="match status" value="1"/>
</dbReference>
<keyword evidence="2" id="KW-1003">Cell membrane</keyword>
<dbReference type="Pfam" id="PF02687">
    <property type="entry name" value="FtsX"/>
    <property type="match status" value="1"/>
</dbReference>
<dbReference type="InterPro" id="IPR003838">
    <property type="entry name" value="ABC3_permease_C"/>
</dbReference>
<evidence type="ECO:0000256" key="7">
    <source>
        <dbReference type="SAM" id="Phobius"/>
    </source>
</evidence>
<reference evidence="10" key="1">
    <citation type="submission" date="2020-06" db="EMBL/GenBank/DDBJ databases">
        <title>Legume-microbial interactions unlock mineral nutrients during tropical forest succession.</title>
        <authorList>
            <person name="Epihov D.Z."/>
        </authorList>
    </citation>
    <scope>NUCLEOTIDE SEQUENCE [LARGE SCALE GENOMIC DNA]</scope>
    <source>
        <strain evidence="10">Pan2503</strain>
    </source>
</reference>
<evidence type="ECO:0000313" key="10">
    <source>
        <dbReference type="EMBL" id="MBA0085980.1"/>
    </source>
</evidence>
<keyword evidence="3 7" id="KW-0812">Transmembrane</keyword>
<dbReference type="AlphaFoldDB" id="A0A7V8SX70"/>
<evidence type="ECO:0000256" key="5">
    <source>
        <dbReference type="ARBA" id="ARBA00023136"/>
    </source>
</evidence>
<proteinExistence type="inferred from homology"/>
<comment type="subcellular location">
    <subcellularLocation>
        <location evidence="1">Cell membrane</location>
        <topology evidence="1">Multi-pass membrane protein</topology>
    </subcellularLocation>
</comment>
<dbReference type="EMBL" id="JACDQQ010001298">
    <property type="protein sequence ID" value="MBA0085980.1"/>
    <property type="molecule type" value="Genomic_DNA"/>
</dbReference>
<feature type="domain" description="ABC3 transporter permease C-terminal" evidence="8">
    <location>
        <begin position="338"/>
        <end position="451"/>
    </location>
</feature>
<evidence type="ECO:0000256" key="2">
    <source>
        <dbReference type="ARBA" id="ARBA00022475"/>
    </source>
</evidence>
<evidence type="ECO:0000259" key="9">
    <source>
        <dbReference type="Pfam" id="PF12704"/>
    </source>
</evidence>